<dbReference type="GO" id="GO:0005829">
    <property type="term" value="C:cytosol"/>
    <property type="evidence" value="ECO:0007669"/>
    <property type="project" value="GOC"/>
</dbReference>
<dbReference type="PROSITE" id="PS51421">
    <property type="entry name" value="RAS"/>
    <property type="match status" value="1"/>
</dbReference>
<dbReference type="SMART" id="SM00175">
    <property type="entry name" value="RAB"/>
    <property type="match status" value="1"/>
</dbReference>
<evidence type="ECO:0000256" key="3">
    <source>
        <dbReference type="ARBA" id="ARBA00004616"/>
    </source>
</evidence>
<evidence type="ECO:0000256" key="10">
    <source>
        <dbReference type="ARBA" id="ARBA00022801"/>
    </source>
</evidence>
<dbReference type="PANTHER" id="PTHR47981:SF9">
    <property type="entry name" value="RAS-RELATED PROTEIN RAB-9A"/>
    <property type="match status" value="1"/>
</dbReference>
<dbReference type="InterPro" id="IPR041824">
    <property type="entry name" value="Rab9"/>
</dbReference>
<dbReference type="PANTHER" id="PTHR47981">
    <property type="entry name" value="RAB FAMILY"/>
    <property type="match status" value="1"/>
</dbReference>
<dbReference type="AlphaFoldDB" id="A0A673J131"/>
<accession>A0A673J131</accession>
<dbReference type="PROSITE" id="PS51420">
    <property type="entry name" value="RHO"/>
    <property type="match status" value="1"/>
</dbReference>
<keyword evidence="19" id="KW-1185">Reference proteome</keyword>
<evidence type="ECO:0000256" key="17">
    <source>
        <dbReference type="ARBA" id="ARBA00047660"/>
    </source>
</evidence>
<evidence type="ECO:0000256" key="4">
    <source>
        <dbReference type="ARBA" id="ARBA00006270"/>
    </source>
</evidence>
<comment type="catalytic activity">
    <reaction evidence="17">
        <text>GTP + H2O = GDP + phosphate + H(+)</text>
        <dbReference type="Rhea" id="RHEA:19669"/>
        <dbReference type="ChEBI" id="CHEBI:15377"/>
        <dbReference type="ChEBI" id="CHEBI:15378"/>
        <dbReference type="ChEBI" id="CHEBI:37565"/>
        <dbReference type="ChEBI" id="CHEBI:43474"/>
        <dbReference type="ChEBI" id="CHEBI:58189"/>
        <dbReference type="EC" id="3.6.5.2"/>
    </reaction>
    <physiologicalReaction direction="left-to-right" evidence="17">
        <dbReference type="Rhea" id="RHEA:19670"/>
    </physiologicalReaction>
</comment>
<dbReference type="CDD" id="cd04116">
    <property type="entry name" value="Rab9"/>
    <property type="match status" value="1"/>
</dbReference>
<keyword evidence="12" id="KW-0342">GTP-binding</keyword>
<keyword evidence="16" id="KW-0968">Cytoplasmic vesicle</keyword>
<dbReference type="NCBIfam" id="TIGR00231">
    <property type="entry name" value="small_GTP"/>
    <property type="match status" value="1"/>
</dbReference>
<dbReference type="Ensembl" id="ENSSRHT00000046343.1">
    <property type="protein sequence ID" value="ENSSRHP00000045080.1"/>
    <property type="gene ID" value="ENSSRHG00000022754.1"/>
</dbReference>
<dbReference type="Pfam" id="PF00071">
    <property type="entry name" value="Ras"/>
    <property type="match status" value="1"/>
</dbReference>
<evidence type="ECO:0000256" key="16">
    <source>
        <dbReference type="ARBA" id="ARBA00023329"/>
    </source>
</evidence>
<keyword evidence="11" id="KW-0653">Protein transport</keyword>
<dbReference type="GO" id="GO:0032482">
    <property type="term" value="P:Rab protein signal transduction"/>
    <property type="evidence" value="ECO:0007669"/>
    <property type="project" value="InterPro"/>
</dbReference>
<dbReference type="Proteomes" id="UP000472270">
    <property type="component" value="Unassembled WGS sequence"/>
</dbReference>
<evidence type="ECO:0000256" key="9">
    <source>
        <dbReference type="ARBA" id="ARBA00022741"/>
    </source>
</evidence>
<dbReference type="FunFam" id="3.40.50.300:FF:000360">
    <property type="entry name" value="RAB9B, member RAS oncogene family"/>
    <property type="match status" value="1"/>
</dbReference>
<comment type="subcellular location">
    <subcellularLocation>
        <location evidence="2">Cell membrane</location>
        <topology evidence="2">Lipid-anchor</topology>
        <orientation evidence="2">Cytoplasmic side</orientation>
    </subcellularLocation>
    <subcellularLocation>
        <location evidence="3">Cytoplasmic vesicle</location>
        <location evidence="3">Phagosome membrane</location>
        <topology evidence="3">Lipid-anchor</topology>
        <orientation evidence="3">Cytoplasmic side</orientation>
    </subcellularLocation>
</comment>
<keyword evidence="14" id="KW-0449">Lipoprotein</keyword>
<dbReference type="SMART" id="SM00173">
    <property type="entry name" value="RAS"/>
    <property type="match status" value="1"/>
</dbReference>
<dbReference type="GO" id="GO:0005886">
    <property type="term" value="C:plasma membrane"/>
    <property type="evidence" value="ECO:0007669"/>
    <property type="project" value="UniProtKB-SubCell"/>
</dbReference>
<keyword evidence="6" id="KW-0813">Transport</keyword>
<sequence length="258" mass="29844">MTTKSSLLKVILLGDGGVGKSSLMNRYVSSKFDSHLFHTIGVEFLNRELEVDGHTVTLQIWDTAGQERFRSLRTPFYRGSDCCLLTFSVDDNQSFLNLNNWKKEFAYYADVRDPEKFPFVVLGNKVDVTEHQVPMEEAQRWCQENGGYPYFETSAKDATNVSAAFEEAVRRVLSSEDRTEHLLPTDTVDLQMMMVTLQCSAVISPHCQDMKMKLLHRCFLKNNNNNNKHKTVNHIDHRKYFTREGYKNHYTGFIKHLT</sequence>
<dbReference type="InterPro" id="IPR027417">
    <property type="entry name" value="P-loop_NTPase"/>
</dbReference>
<evidence type="ECO:0000256" key="7">
    <source>
        <dbReference type="ARBA" id="ARBA00022475"/>
    </source>
</evidence>
<evidence type="ECO:0000313" key="18">
    <source>
        <dbReference type="Ensembl" id="ENSSRHP00000045080.1"/>
    </source>
</evidence>
<proteinExistence type="inferred from homology"/>
<reference evidence="18" key="1">
    <citation type="submission" date="2025-08" db="UniProtKB">
        <authorList>
            <consortium name="Ensembl"/>
        </authorList>
    </citation>
    <scope>IDENTIFICATION</scope>
</reference>
<dbReference type="GO" id="GO:0042147">
    <property type="term" value="P:retrograde transport, endosome to Golgi"/>
    <property type="evidence" value="ECO:0007669"/>
    <property type="project" value="TreeGrafter"/>
</dbReference>
<dbReference type="GO" id="GO:0005764">
    <property type="term" value="C:lysosome"/>
    <property type="evidence" value="ECO:0007669"/>
    <property type="project" value="TreeGrafter"/>
</dbReference>
<keyword evidence="8" id="KW-0597">Phosphoprotein</keyword>
<dbReference type="GO" id="GO:0015031">
    <property type="term" value="P:protein transport"/>
    <property type="evidence" value="ECO:0007669"/>
    <property type="project" value="UniProtKB-KW"/>
</dbReference>
<keyword evidence="9" id="KW-0547">Nucleotide-binding</keyword>
<reference evidence="18" key="2">
    <citation type="submission" date="2025-09" db="UniProtKB">
        <authorList>
            <consortium name="Ensembl"/>
        </authorList>
    </citation>
    <scope>IDENTIFICATION</scope>
</reference>
<dbReference type="GO" id="GO:0005770">
    <property type="term" value="C:late endosome"/>
    <property type="evidence" value="ECO:0007669"/>
    <property type="project" value="TreeGrafter"/>
</dbReference>
<dbReference type="SUPFAM" id="SSF52540">
    <property type="entry name" value="P-loop containing nucleoside triphosphate hydrolases"/>
    <property type="match status" value="1"/>
</dbReference>
<organism evidence="18 19">
    <name type="scientific">Sinocyclocheilus rhinocerous</name>
    <dbReference type="NCBI Taxonomy" id="307959"/>
    <lineage>
        <taxon>Eukaryota</taxon>
        <taxon>Metazoa</taxon>
        <taxon>Chordata</taxon>
        <taxon>Craniata</taxon>
        <taxon>Vertebrata</taxon>
        <taxon>Euteleostomi</taxon>
        <taxon>Actinopterygii</taxon>
        <taxon>Neopterygii</taxon>
        <taxon>Teleostei</taxon>
        <taxon>Ostariophysi</taxon>
        <taxon>Cypriniformes</taxon>
        <taxon>Cyprinidae</taxon>
        <taxon>Cyprininae</taxon>
        <taxon>Sinocyclocheilus</taxon>
    </lineage>
</organism>
<evidence type="ECO:0000256" key="2">
    <source>
        <dbReference type="ARBA" id="ARBA00004342"/>
    </source>
</evidence>
<protein>
    <recommendedName>
        <fullName evidence="5">small monomeric GTPase</fullName>
        <ecNumber evidence="5">3.6.5.2</ecNumber>
    </recommendedName>
</protein>
<dbReference type="InterPro" id="IPR005225">
    <property type="entry name" value="Small_GTP-bd"/>
</dbReference>
<evidence type="ECO:0000256" key="11">
    <source>
        <dbReference type="ARBA" id="ARBA00022927"/>
    </source>
</evidence>
<dbReference type="PROSITE" id="PS51419">
    <property type="entry name" value="RAB"/>
    <property type="match status" value="1"/>
</dbReference>
<dbReference type="Gene3D" id="3.40.50.300">
    <property type="entry name" value="P-loop containing nucleotide triphosphate hydrolases"/>
    <property type="match status" value="1"/>
</dbReference>
<comment type="similarity">
    <text evidence="4">Belongs to the small GTPase superfamily. Rab family.</text>
</comment>
<comment type="cofactor">
    <cofactor evidence="1">
        <name>Mg(2+)</name>
        <dbReference type="ChEBI" id="CHEBI:18420"/>
    </cofactor>
</comment>
<dbReference type="GO" id="GO:0003925">
    <property type="term" value="F:G protein activity"/>
    <property type="evidence" value="ECO:0007669"/>
    <property type="project" value="UniProtKB-EC"/>
</dbReference>
<evidence type="ECO:0000256" key="13">
    <source>
        <dbReference type="ARBA" id="ARBA00023136"/>
    </source>
</evidence>
<dbReference type="EC" id="3.6.5.2" evidence="5"/>
<dbReference type="GO" id="GO:0005525">
    <property type="term" value="F:GTP binding"/>
    <property type="evidence" value="ECO:0007669"/>
    <property type="project" value="UniProtKB-KW"/>
</dbReference>
<evidence type="ECO:0000256" key="5">
    <source>
        <dbReference type="ARBA" id="ARBA00011984"/>
    </source>
</evidence>
<evidence type="ECO:0000256" key="1">
    <source>
        <dbReference type="ARBA" id="ARBA00001946"/>
    </source>
</evidence>
<evidence type="ECO:0000256" key="6">
    <source>
        <dbReference type="ARBA" id="ARBA00022448"/>
    </source>
</evidence>
<keyword evidence="13" id="KW-0472">Membrane</keyword>
<dbReference type="PRINTS" id="PR00449">
    <property type="entry name" value="RASTRNSFRMNG"/>
</dbReference>
<dbReference type="SMART" id="SM00174">
    <property type="entry name" value="RHO"/>
    <property type="match status" value="1"/>
</dbReference>
<evidence type="ECO:0000256" key="8">
    <source>
        <dbReference type="ARBA" id="ARBA00022553"/>
    </source>
</evidence>
<keyword evidence="15" id="KW-0636">Prenylation</keyword>
<name>A0A673J131_9TELE</name>
<dbReference type="GO" id="GO:0030670">
    <property type="term" value="C:phagocytic vesicle membrane"/>
    <property type="evidence" value="ECO:0007669"/>
    <property type="project" value="UniProtKB-SubCell"/>
</dbReference>
<evidence type="ECO:0000313" key="19">
    <source>
        <dbReference type="Proteomes" id="UP000472270"/>
    </source>
</evidence>
<dbReference type="SMART" id="SM00176">
    <property type="entry name" value="RAN"/>
    <property type="match status" value="1"/>
</dbReference>
<evidence type="ECO:0000256" key="12">
    <source>
        <dbReference type="ARBA" id="ARBA00023134"/>
    </source>
</evidence>
<evidence type="ECO:0000256" key="15">
    <source>
        <dbReference type="ARBA" id="ARBA00023289"/>
    </source>
</evidence>
<keyword evidence="7" id="KW-1003">Cell membrane</keyword>
<keyword evidence="10" id="KW-0378">Hydrolase</keyword>
<dbReference type="InterPro" id="IPR001806">
    <property type="entry name" value="Small_GTPase"/>
</dbReference>
<evidence type="ECO:0000256" key="14">
    <source>
        <dbReference type="ARBA" id="ARBA00023288"/>
    </source>
</evidence>